<dbReference type="GO" id="GO:0016020">
    <property type="term" value="C:membrane"/>
    <property type="evidence" value="ECO:0007669"/>
    <property type="project" value="TreeGrafter"/>
</dbReference>
<evidence type="ECO:0000313" key="3">
    <source>
        <dbReference type="EMBL" id="KAG5679935.1"/>
    </source>
</evidence>
<dbReference type="PRINTS" id="PR00756">
    <property type="entry name" value="ALADIPTASE"/>
</dbReference>
<dbReference type="Gene3D" id="2.60.40.1730">
    <property type="entry name" value="tricorn interacting facor f3 domain"/>
    <property type="match status" value="1"/>
</dbReference>
<dbReference type="GO" id="GO:0005615">
    <property type="term" value="C:extracellular space"/>
    <property type="evidence" value="ECO:0007669"/>
    <property type="project" value="TreeGrafter"/>
</dbReference>
<feature type="domain" description="Aminopeptidase N-like N-terminal" evidence="2">
    <location>
        <begin position="36"/>
        <end position="219"/>
    </location>
</feature>
<dbReference type="SUPFAM" id="SSF63737">
    <property type="entry name" value="Leukotriene A4 hydrolase N-terminal domain"/>
    <property type="match status" value="1"/>
</dbReference>
<feature type="signal peptide" evidence="1">
    <location>
        <begin position="1"/>
        <end position="16"/>
    </location>
</feature>
<dbReference type="GO" id="GO:0006508">
    <property type="term" value="P:proteolysis"/>
    <property type="evidence" value="ECO:0007669"/>
    <property type="project" value="InterPro"/>
</dbReference>
<dbReference type="EMBL" id="JADBJN010000001">
    <property type="protein sequence ID" value="KAG5679935.1"/>
    <property type="molecule type" value="Genomic_DNA"/>
</dbReference>
<dbReference type="GO" id="GO:0042277">
    <property type="term" value="F:peptide binding"/>
    <property type="evidence" value="ECO:0007669"/>
    <property type="project" value="TreeGrafter"/>
</dbReference>
<evidence type="ECO:0000313" key="4">
    <source>
        <dbReference type="Proteomes" id="UP001107558"/>
    </source>
</evidence>
<accession>A0A9J6CD94</accession>
<protein>
    <recommendedName>
        <fullName evidence="2">Aminopeptidase N-like N-terminal domain-containing protein</fullName>
    </recommendedName>
</protein>
<dbReference type="PANTHER" id="PTHR11533:SF290">
    <property type="entry name" value="AMINOPEPTIDASE"/>
    <property type="match status" value="1"/>
</dbReference>
<organism evidence="3 4">
    <name type="scientific">Polypedilum vanderplanki</name>
    <name type="common">Sleeping chironomid midge</name>
    <dbReference type="NCBI Taxonomy" id="319348"/>
    <lineage>
        <taxon>Eukaryota</taxon>
        <taxon>Metazoa</taxon>
        <taxon>Ecdysozoa</taxon>
        <taxon>Arthropoda</taxon>
        <taxon>Hexapoda</taxon>
        <taxon>Insecta</taxon>
        <taxon>Pterygota</taxon>
        <taxon>Neoptera</taxon>
        <taxon>Endopterygota</taxon>
        <taxon>Diptera</taxon>
        <taxon>Nematocera</taxon>
        <taxon>Chironomoidea</taxon>
        <taxon>Chironomidae</taxon>
        <taxon>Chironominae</taxon>
        <taxon>Polypedilum</taxon>
        <taxon>Polypedilum</taxon>
    </lineage>
</organism>
<dbReference type="GO" id="GO:0005737">
    <property type="term" value="C:cytoplasm"/>
    <property type="evidence" value="ECO:0007669"/>
    <property type="project" value="TreeGrafter"/>
</dbReference>
<proteinExistence type="predicted"/>
<sequence length="258" mass="30106">MKSFIIVIALISVILASPIENTQKLFKYQQSDEIPVEFKEFLFKNGRVKIHIRAIEETDYVTLNYRETQIDLIDLLNVETNQVIETNLTYNFLEPLDREFMRISLPSTVTKDSEFILDIKYHGVLHVADDNGFYRASYRDQNTNELVWYATTKFEPHHARHLMPCYDEPQIRAPIGLQVQHDKNYRTFSNMPIINRTEIEGTDYVLSIFIDTPPMQTYLLAFLVSDFQYKSNEAQDIEQRIFAKPQSIQDGSADYAAS</sequence>
<reference evidence="3" key="1">
    <citation type="submission" date="2021-03" db="EMBL/GenBank/DDBJ databases">
        <title>Chromosome level genome of the anhydrobiotic midge Polypedilum vanderplanki.</title>
        <authorList>
            <person name="Yoshida Y."/>
            <person name="Kikawada T."/>
            <person name="Gusev O."/>
        </authorList>
    </citation>
    <scope>NUCLEOTIDE SEQUENCE</scope>
    <source>
        <strain evidence="3">NIAS01</strain>
        <tissue evidence="3">Whole body or cell culture</tissue>
    </source>
</reference>
<comment type="caution">
    <text evidence="3">The sequence shown here is derived from an EMBL/GenBank/DDBJ whole genome shotgun (WGS) entry which is preliminary data.</text>
</comment>
<dbReference type="AlphaFoldDB" id="A0A9J6CD94"/>
<dbReference type="PANTHER" id="PTHR11533">
    <property type="entry name" value="PROTEASE M1 ZINC METALLOPROTEASE"/>
    <property type="match status" value="1"/>
</dbReference>
<feature type="chain" id="PRO_5039904711" description="Aminopeptidase N-like N-terminal domain-containing protein" evidence="1">
    <location>
        <begin position="17"/>
        <end position="258"/>
    </location>
</feature>
<dbReference type="InterPro" id="IPR001930">
    <property type="entry name" value="Peptidase_M1"/>
</dbReference>
<name>A0A9J6CD94_POLVA</name>
<keyword evidence="1" id="KW-0732">Signal</keyword>
<keyword evidence="4" id="KW-1185">Reference proteome</keyword>
<dbReference type="InterPro" id="IPR042097">
    <property type="entry name" value="Aminopeptidase_N-like_N_sf"/>
</dbReference>
<dbReference type="GO" id="GO:0070006">
    <property type="term" value="F:metalloaminopeptidase activity"/>
    <property type="evidence" value="ECO:0007669"/>
    <property type="project" value="TreeGrafter"/>
</dbReference>
<dbReference type="OrthoDB" id="10031169at2759"/>
<evidence type="ECO:0000259" key="2">
    <source>
        <dbReference type="Pfam" id="PF17900"/>
    </source>
</evidence>
<dbReference type="Proteomes" id="UP001107558">
    <property type="component" value="Chromosome 1"/>
</dbReference>
<dbReference type="Pfam" id="PF17900">
    <property type="entry name" value="Peptidase_M1_N"/>
    <property type="match status" value="1"/>
</dbReference>
<dbReference type="InterPro" id="IPR050344">
    <property type="entry name" value="Peptidase_M1_aminopeptidases"/>
</dbReference>
<evidence type="ECO:0000256" key="1">
    <source>
        <dbReference type="SAM" id="SignalP"/>
    </source>
</evidence>
<dbReference type="GO" id="GO:0008270">
    <property type="term" value="F:zinc ion binding"/>
    <property type="evidence" value="ECO:0007669"/>
    <property type="project" value="TreeGrafter"/>
</dbReference>
<gene>
    <name evidence="3" type="ORF">PVAND_009471</name>
</gene>
<dbReference type="InterPro" id="IPR045357">
    <property type="entry name" value="Aminopeptidase_N-like_N"/>
</dbReference>
<dbReference type="GO" id="GO:0043171">
    <property type="term" value="P:peptide catabolic process"/>
    <property type="evidence" value="ECO:0007669"/>
    <property type="project" value="TreeGrafter"/>
</dbReference>